<name>A0A061BE24_CYBFA</name>
<dbReference type="GO" id="GO:0003723">
    <property type="term" value="F:RNA binding"/>
    <property type="evidence" value="ECO:0007669"/>
    <property type="project" value="TreeGrafter"/>
</dbReference>
<reference evidence="3" key="1">
    <citation type="journal article" date="2014" name="Genome Announc.">
        <title>Genome sequence of the yeast Cyberlindnera fabianii (Hansenula fabianii).</title>
        <authorList>
            <person name="Freel K.C."/>
            <person name="Sarilar V."/>
            <person name="Neuveglise C."/>
            <person name="Devillers H."/>
            <person name="Friedrich A."/>
            <person name="Schacherer J."/>
        </authorList>
    </citation>
    <scope>NUCLEOTIDE SEQUENCE</scope>
    <source>
        <strain evidence="3">YJS4271</strain>
    </source>
</reference>
<reference evidence="5" key="2">
    <citation type="journal article" date="2017" name="Genome Announc.">
        <title>Genome sequences of Cyberlindnera fabianii 65, Pichia kudriavzevii 129, and Saccharomyces cerevisiae 131 isolated from fermented masau fruits in Zimbabwe.</title>
        <authorList>
            <person name="van Rijswijck I.M.H."/>
            <person name="Derks M.F.L."/>
            <person name="Abee T."/>
            <person name="de Ridder D."/>
            <person name="Smid E.J."/>
        </authorList>
    </citation>
    <scope>NUCLEOTIDE SEQUENCE [LARGE SCALE GENOMIC DNA]</scope>
    <source>
        <strain evidence="5">65</strain>
    </source>
</reference>
<evidence type="ECO:0000313" key="4">
    <source>
        <dbReference type="EMBL" id="ONH69037.1"/>
    </source>
</evidence>
<organism evidence="3">
    <name type="scientific">Cyberlindnera fabianii</name>
    <name type="common">Yeast</name>
    <name type="synonym">Hansenula fabianii</name>
    <dbReference type="NCBI Taxonomy" id="36022"/>
    <lineage>
        <taxon>Eukaryota</taxon>
        <taxon>Fungi</taxon>
        <taxon>Dikarya</taxon>
        <taxon>Ascomycota</taxon>
        <taxon>Saccharomycotina</taxon>
        <taxon>Saccharomycetes</taxon>
        <taxon>Phaffomycetales</taxon>
        <taxon>Phaffomycetaceae</taxon>
        <taxon>Cyberlindnera</taxon>
    </lineage>
</organism>
<protein>
    <submittedName>
        <fullName evidence="3">CYFA0S17e00298g1_1</fullName>
    </submittedName>
    <submittedName>
        <fullName evidence="4">Nuclease domain-containing protein 1</fullName>
    </submittedName>
</protein>
<dbReference type="EMBL" id="LK052902">
    <property type="protein sequence ID" value="CDR45219.1"/>
    <property type="molecule type" value="Genomic_DNA"/>
</dbReference>
<sequence>MADLVKGRFRKDLKYKAIIEKAIAGDRVVTRVVFDDGTDVELVTLLAGIRTPRSTDAKTGAPGEPLGDEAKKYIETRLVNQKVHVEFVGVSSTDVAVVKVTHPAGNIHQKILEAGLAEVSDWQSSLLGSAAMSFLRQAEKKARTSGLGLWKSLAKPAPVASKSASTFKVGTTIDATIARVISPDTFAVDLQNGTQQLVHLTSLRAPRATDPTAAFLPAGREFVRKYVGKKVKVLTDAFRNEAPLVTITLPNNKKLAETVVLNGYATVIRHRRGDEDRSEDWDALIEAENIAIKEKKGIHSGKTPAPEKFIEASEDAGRARVHLRTLQGKLKINGYVEYVISPNRFRIVLPRDNIRLVLVLGGLMSINKESPFSQQALDYNNKHLLQRDVTVQVYDVDKVGGFIGNLFLQGQSQPYQVQLLRQGLADVHDGSVSKTKFEDELYDAMEAAQDERLNLWENWDPEEEERKFQEEEKKRQAKYEAKMAKYKKPNAFDDDEDDEDLSNLPESVRNLVIKR</sequence>
<evidence type="ECO:0000256" key="1">
    <source>
        <dbReference type="SAM" id="MobiDB-lite"/>
    </source>
</evidence>
<dbReference type="Proteomes" id="UP000189513">
    <property type="component" value="Unassembled WGS sequence"/>
</dbReference>
<dbReference type="SMART" id="SM00318">
    <property type="entry name" value="SNc"/>
    <property type="match status" value="3"/>
</dbReference>
<evidence type="ECO:0000259" key="2">
    <source>
        <dbReference type="PROSITE" id="PS50830"/>
    </source>
</evidence>
<dbReference type="PANTHER" id="PTHR12302">
    <property type="entry name" value="EBNA2 BINDING PROTEIN P100"/>
    <property type="match status" value="1"/>
</dbReference>
<accession>A0A061BE24</accession>
<evidence type="ECO:0000313" key="3">
    <source>
        <dbReference type="EMBL" id="CDR45219.1"/>
    </source>
</evidence>
<feature type="domain" description="TNase-like" evidence="2">
    <location>
        <begin position="330"/>
        <end position="458"/>
    </location>
</feature>
<dbReference type="InterPro" id="IPR035437">
    <property type="entry name" value="SNase_OB-fold_sf"/>
</dbReference>
<proteinExistence type="predicted"/>
<dbReference type="Pfam" id="PF00565">
    <property type="entry name" value="SNase"/>
    <property type="match status" value="3"/>
</dbReference>
<dbReference type="EMBL" id="MPUK01000002">
    <property type="protein sequence ID" value="ONH69037.1"/>
    <property type="molecule type" value="Genomic_DNA"/>
</dbReference>
<dbReference type="Gene3D" id="2.40.50.90">
    <property type="match status" value="3"/>
</dbReference>
<feature type="compositionally biased region" description="Acidic residues" evidence="1">
    <location>
        <begin position="492"/>
        <end position="501"/>
    </location>
</feature>
<dbReference type="STRING" id="36022.A0A061BE24"/>
<feature type="domain" description="TNase-like" evidence="2">
    <location>
        <begin position="13"/>
        <end position="152"/>
    </location>
</feature>
<dbReference type="GO" id="GO:0005829">
    <property type="term" value="C:cytosol"/>
    <property type="evidence" value="ECO:0007669"/>
    <property type="project" value="TreeGrafter"/>
</dbReference>
<dbReference type="SUPFAM" id="SSF50199">
    <property type="entry name" value="Staphylococcal nuclease"/>
    <property type="match status" value="3"/>
</dbReference>
<evidence type="ECO:0000313" key="5">
    <source>
        <dbReference type="Proteomes" id="UP000189513"/>
    </source>
</evidence>
<dbReference type="GO" id="GO:0005634">
    <property type="term" value="C:nucleus"/>
    <property type="evidence" value="ECO:0007669"/>
    <property type="project" value="TreeGrafter"/>
</dbReference>
<dbReference type="PANTHER" id="PTHR12302:SF2">
    <property type="entry name" value="STAPHYLOCOCCAL NUCLEASE DOMAIN-CONTAINING PROTEIN 1"/>
    <property type="match status" value="1"/>
</dbReference>
<dbReference type="VEuPathDB" id="FungiDB:BON22_1459"/>
<dbReference type="AlphaFoldDB" id="A0A061BE24"/>
<keyword evidence="5" id="KW-1185">Reference proteome</keyword>
<dbReference type="GO" id="GO:0006402">
    <property type="term" value="P:mRNA catabolic process"/>
    <property type="evidence" value="ECO:0007669"/>
    <property type="project" value="TreeGrafter"/>
</dbReference>
<feature type="region of interest" description="Disordered" evidence="1">
    <location>
        <begin position="484"/>
        <end position="506"/>
    </location>
</feature>
<reference evidence="4" key="3">
    <citation type="submission" date="2017-01" db="EMBL/GenBank/DDBJ databases">
        <authorList>
            <person name="Mah S.A."/>
            <person name="Swanson W.J."/>
            <person name="Moy G.W."/>
            <person name="Vacquier V.D."/>
        </authorList>
    </citation>
    <scope>NUCLEOTIDE SEQUENCE [LARGE SCALE GENOMIC DNA]</scope>
    <source>
        <strain evidence="4">65</strain>
    </source>
</reference>
<dbReference type="OMA" id="THPAGNI"/>
<gene>
    <name evidence="4" type="ORF">BON22_1459</name>
    <name evidence="3" type="ORF">CYFA0S_17e00298g</name>
</gene>
<dbReference type="GO" id="GO:0004518">
    <property type="term" value="F:nuclease activity"/>
    <property type="evidence" value="ECO:0007669"/>
    <property type="project" value="TreeGrafter"/>
</dbReference>
<dbReference type="PROSITE" id="PS50830">
    <property type="entry name" value="TNASE_3"/>
    <property type="match status" value="2"/>
</dbReference>
<dbReference type="OrthoDB" id="10023235at2759"/>
<dbReference type="InterPro" id="IPR016071">
    <property type="entry name" value="Staphylococal_nuclease_OB-fold"/>
</dbReference>